<dbReference type="EMBL" id="QVQT01000010">
    <property type="protein sequence ID" value="RFU14809.1"/>
    <property type="molecule type" value="Genomic_DNA"/>
</dbReference>
<evidence type="ECO:0000256" key="6">
    <source>
        <dbReference type="ARBA" id="ARBA00038076"/>
    </source>
</evidence>
<sequence>MSWLRSLFPHRRFDDISISIEEHIAEKTEELMEEGMPREQAEHTARRAFGNVTLLRERSREVWQWQRLLSVASDLRLVFRRLWRSPAFTVTAILTLAIGIGANTAVFSVLDGVLLKPLPYSHPEQLVATRLAAPGAAGLANFTDGLRLSPSMYFTFSEQNRAFQSLGIWIRHTASVTGLAQPEEVRAISISDGVLESLEVPPAAGRWISHADQDPHGAKAVMLGYGYWQRRFGGDRSAIGRTLLLDAQPRLIVGVMPRGFRLVDTDFDLLVPLALDRNRQTLAGFAFTGIARLRPGVSIATANADIARMLPLWMDSWSNGPGTDSHWYEAWKITPSLRPLKQDVIGNVRSVLWVVMATIALVMIIVCANMANLLLVRAEARHLELSIRSALGAGRARIVRALLLESLTLGLIGGLFGVGFAYAGLRLLLRLNPSNLPRLAEISLDAPALLFTLALSLIAGLLFGSIPAWKIAWAPNHSALGSSRTSGASRERHRSRNMLVILQVALSLVLLIAAALMIRTFQRLRSVNPGFTDAGHLQTMRISIPESLIADSQTVARTQNEIADRLAAIPGVRSVGFATAVPMDGIESNWNLIFMEDRKSENDHPPLRLFNYASPNLFHTMGTRVLAGREFTWTDIYGGKPVVILSANLARELWGSPSAAIGKSIREFVPWHEVVGVVEDMHQNGVDKDAPAIVYWPTKQGDYRGADATDFSRSVTFALRTDRAGTESLVGEMEHAVWSVDANLPLASIQTMQEIESRSFARTSFTLVMLAIAGSMALLLGIIGIYGVISYTVSQQRREIGIRLALGAQKAALCWRIVGSALVLTGIGLAIGLCAAAGLAGLMKSLLFGISPFDPLTWCVIPLVLAAAAVMASSLPARRAAAIDPAEVLKAE</sequence>
<comment type="similarity">
    <text evidence="6">Belongs to the ABC-4 integral membrane protein family.</text>
</comment>
<feature type="transmembrane region" description="Helical" evidence="7">
    <location>
        <begin position="397"/>
        <end position="422"/>
    </location>
</feature>
<dbReference type="InterPro" id="IPR017800">
    <property type="entry name" value="ADOP"/>
</dbReference>
<keyword evidence="4 7" id="KW-1133">Transmembrane helix</keyword>
<dbReference type="PANTHER" id="PTHR30572:SF4">
    <property type="entry name" value="ABC TRANSPORTER PERMEASE YTRF"/>
    <property type="match status" value="1"/>
</dbReference>
<feature type="transmembrane region" description="Helical" evidence="7">
    <location>
        <begin position="442"/>
        <end position="463"/>
    </location>
</feature>
<dbReference type="PANTHER" id="PTHR30572">
    <property type="entry name" value="MEMBRANE COMPONENT OF TRANSPORTER-RELATED"/>
    <property type="match status" value="1"/>
</dbReference>
<dbReference type="GO" id="GO:0005886">
    <property type="term" value="C:plasma membrane"/>
    <property type="evidence" value="ECO:0007669"/>
    <property type="project" value="UniProtKB-SubCell"/>
</dbReference>
<feature type="transmembrane region" description="Helical" evidence="7">
    <location>
        <begin position="351"/>
        <end position="376"/>
    </location>
</feature>
<protein>
    <submittedName>
        <fullName evidence="10">Multidrug ABC transporter substrate-binding protein</fullName>
    </submittedName>
</protein>
<dbReference type="Proteomes" id="UP000264702">
    <property type="component" value="Unassembled WGS sequence"/>
</dbReference>
<evidence type="ECO:0000313" key="11">
    <source>
        <dbReference type="Proteomes" id="UP000264702"/>
    </source>
</evidence>
<dbReference type="InterPro" id="IPR047928">
    <property type="entry name" value="Perm_prefix_1"/>
</dbReference>
<organism evidence="10 11">
    <name type="scientific">Paracidobacterium acidisoli</name>
    <dbReference type="NCBI Taxonomy" id="2303751"/>
    <lineage>
        <taxon>Bacteria</taxon>
        <taxon>Pseudomonadati</taxon>
        <taxon>Acidobacteriota</taxon>
        <taxon>Terriglobia</taxon>
        <taxon>Terriglobales</taxon>
        <taxon>Acidobacteriaceae</taxon>
        <taxon>Paracidobacterium</taxon>
    </lineage>
</organism>
<evidence type="ECO:0000259" key="9">
    <source>
        <dbReference type="Pfam" id="PF12704"/>
    </source>
</evidence>
<dbReference type="NCBIfam" id="NF038403">
    <property type="entry name" value="perm_prefix_1"/>
    <property type="match status" value="1"/>
</dbReference>
<dbReference type="InterPro" id="IPR050250">
    <property type="entry name" value="Macrolide_Exporter_MacB"/>
</dbReference>
<feature type="domain" description="MacB-like periplasmic core" evidence="9">
    <location>
        <begin position="89"/>
        <end position="308"/>
    </location>
</feature>
<feature type="transmembrane region" description="Helical" evidence="7">
    <location>
        <begin position="499"/>
        <end position="518"/>
    </location>
</feature>
<dbReference type="InterPro" id="IPR025857">
    <property type="entry name" value="MacB_PCD"/>
</dbReference>
<evidence type="ECO:0000313" key="10">
    <source>
        <dbReference type="EMBL" id="RFU14809.1"/>
    </source>
</evidence>
<keyword evidence="5 7" id="KW-0472">Membrane</keyword>
<dbReference type="Pfam" id="PF12704">
    <property type="entry name" value="MacB_PCD"/>
    <property type="match status" value="2"/>
</dbReference>
<dbReference type="RefSeq" id="WP_117303630.1">
    <property type="nucleotide sequence ID" value="NZ_QVQT02000010.1"/>
</dbReference>
<name>A0A372IJ90_9BACT</name>
<keyword evidence="11" id="KW-1185">Reference proteome</keyword>
<feature type="transmembrane region" description="Helical" evidence="7">
    <location>
        <begin position="855"/>
        <end position="875"/>
    </location>
</feature>
<evidence type="ECO:0000256" key="1">
    <source>
        <dbReference type="ARBA" id="ARBA00004651"/>
    </source>
</evidence>
<feature type="transmembrane region" description="Helical" evidence="7">
    <location>
        <begin position="767"/>
        <end position="793"/>
    </location>
</feature>
<gene>
    <name evidence="10" type="ORF">D0Y96_20080</name>
</gene>
<dbReference type="InterPro" id="IPR003838">
    <property type="entry name" value="ABC3_permease_C"/>
</dbReference>
<dbReference type="GO" id="GO:0022857">
    <property type="term" value="F:transmembrane transporter activity"/>
    <property type="evidence" value="ECO:0007669"/>
    <property type="project" value="TreeGrafter"/>
</dbReference>
<comment type="caution">
    <text evidence="10">The sequence shown here is derived from an EMBL/GenBank/DDBJ whole genome shotgun (WGS) entry which is preliminary data.</text>
</comment>
<feature type="transmembrane region" description="Helical" evidence="7">
    <location>
        <begin position="813"/>
        <end position="843"/>
    </location>
</feature>
<accession>A0A372IJ90</accession>
<evidence type="ECO:0000259" key="8">
    <source>
        <dbReference type="Pfam" id="PF02687"/>
    </source>
</evidence>
<feature type="domain" description="ABC3 transporter permease C-terminal" evidence="8">
    <location>
        <begin position="358"/>
        <end position="474"/>
    </location>
</feature>
<dbReference type="NCBIfam" id="TIGR03434">
    <property type="entry name" value="ADOP"/>
    <property type="match status" value="1"/>
</dbReference>
<feature type="transmembrane region" description="Helical" evidence="7">
    <location>
        <begin position="87"/>
        <end position="110"/>
    </location>
</feature>
<evidence type="ECO:0000256" key="3">
    <source>
        <dbReference type="ARBA" id="ARBA00022692"/>
    </source>
</evidence>
<evidence type="ECO:0000256" key="7">
    <source>
        <dbReference type="SAM" id="Phobius"/>
    </source>
</evidence>
<comment type="subcellular location">
    <subcellularLocation>
        <location evidence="1">Cell membrane</location>
        <topology evidence="1">Multi-pass membrane protein</topology>
    </subcellularLocation>
</comment>
<feature type="domain" description="ABC3 transporter permease C-terminal" evidence="8">
    <location>
        <begin position="772"/>
        <end position="885"/>
    </location>
</feature>
<evidence type="ECO:0000256" key="5">
    <source>
        <dbReference type="ARBA" id="ARBA00023136"/>
    </source>
</evidence>
<proteinExistence type="inferred from homology"/>
<keyword evidence="2" id="KW-1003">Cell membrane</keyword>
<keyword evidence="3 7" id="KW-0812">Transmembrane</keyword>
<dbReference type="AlphaFoldDB" id="A0A372IJ90"/>
<dbReference type="Pfam" id="PF02687">
    <property type="entry name" value="FtsX"/>
    <property type="match status" value="2"/>
</dbReference>
<reference evidence="10 11" key="1">
    <citation type="submission" date="2018-08" db="EMBL/GenBank/DDBJ databases">
        <title>Acidipila sp. 4G-K13, an acidobacterium isolated from forest soil.</title>
        <authorList>
            <person name="Gao Z.-H."/>
            <person name="Qiu L.-H."/>
        </authorList>
    </citation>
    <scope>NUCLEOTIDE SEQUENCE [LARGE SCALE GENOMIC DNA]</scope>
    <source>
        <strain evidence="10 11">4G-K13</strain>
    </source>
</reference>
<dbReference type="OrthoDB" id="6277143at2"/>
<evidence type="ECO:0000256" key="4">
    <source>
        <dbReference type="ARBA" id="ARBA00022989"/>
    </source>
</evidence>
<feature type="domain" description="MacB-like periplasmic core" evidence="9">
    <location>
        <begin position="499"/>
        <end position="709"/>
    </location>
</feature>
<evidence type="ECO:0000256" key="2">
    <source>
        <dbReference type="ARBA" id="ARBA00022475"/>
    </source>
</evidence>